<dbReference type="NCBIfam" id="NF001808">
    <property type="entry name" value="PRK00522.1"/>
    <property type="match status" value="1"/>
</dbReference>
<feature type="active site" description="Cysteine sulfenic acid (-SOH) intermediate" evidence="6">
    <location>
        <position position="60"/>
    </location>
</feature>
<protein>
    <recommendedName>
        <fullName evidence="6">Thiol peroxidase</fullName>
        <shortName evidence="6">Tpx</shortName>
        <ecNumber evidence="6">1.11.1.24</ecNumber>
    </recommendedName>
    <alternativeName>
        <fullName evidence="6">Peroxiredoxin tpx</fullName>
        <shortName evidence="6">Prx</shortName>
    </alternativeName>
    <alternativeName>
        <fullName evidence="6">Thioredoxin peroxidase</fullName>
    </alternativeName>
    <alternativeName>
        <fullName evidence="6">Thioredoxin-dependent peroxiredoxin</fullName>
    </alternativeName>
</protein>
<dbReference type="EMBL" id="JBHMDY010000006">
    <property type="protein sequence ID" value="MFB9260421.1"/>
    <property type="molecule type" value="Genomic_DNA"/>
</dbReference>
<gene>
    <name evidence="6 8" type="primary">tpx</name>
    <name evidence="8" type="ORF">ACFFVD_11470</name>
</gene>
<dbReference type="PROSITE" id="PS01265">
    <property type="entry name" value="TPX"/>
    <property type="match status" value="1"/>
</dbReference>
<evidence type="ECO:0000256" key="3">
    <source>
        <dbReference type="ARBA" id="ARBA00023002"/>
    </source>
</evidence>
<feature type="domain" description="Thioredoxin" evidence="7">
    <location>
        <begin position="18"/>
        <end position="165"/>
    </location>
</feature>
<dbReference type="CDD" id="cd03014">
    <property type="entry name" value="PRX_Atyp2cys"/>
    <property type="match status" value="1"/>
</dbReference>
<sequence length="165" mass="16819">MATTAFKGNPVTTSGELPAVGSTAPAFDLVGSDLSAVTSESLVGKKVVLNIFPSVDTGVCATSVRTFNEKAAGLEGTAVVNVSADLPFAAGRFCAAEGIENVSTGSTFRSTFSEDYGVKMTDGPLAGLNARSVVVLDAEGKVVYTQLVDEITTEPDYDAALAALS</sequence>
<dbReference type="PANTHER" id="PTHR43110:SF1">
    <property type="entry name" value="THIOL PEROXIDASE"/>
    <property type="match status" value="1"/>
</dbReference>
<evidence type="ECO:0000313" key="8">
    <source>
        <dbReference type="EMBL" id="MFB9260421.1"/>
    </source>
</evidence>
<dbReference type="InterPro" id="IPR050455">
    <property type="entry name" value="Tpx_Peroxidase_subfamily"/>
</dbReference>
<comment type="catalytic activity">
    <reaction evidence="6">
        <text>a hydroperoxide + [thioredoxin]-dithiol = an alcohol + [thioredoxin]-disulfide + H2O</text>
        <dbReference type="Rhea" id="RHEA:62620"/>
        <dbReference type="Rhea" id="RHEA-COMP:10698"/>
        <dbReference type="Rhea" id="RHEA-COMP:10700"/>
        <dbReference type="ChEBI" id="CHEBI:15377"/>
        <dbReference type="ChEBI" id="CHEBI:29950"/>
        <dbReference type="ChEBI" id="CHEBI:30879"/>
        <dbReference type="ChEBI" id="CHEBI:35924"/>
        <dbReference type="ChEBI" id="CHEBI:50058"/>
        <dbReference type="EC" id="1.11.1.24"/>
    </reaction>
</comment>
<keyword evidence="4 6" id="KW-1015">Disulfide bond</keyword>
<dbReference type="Pfam" id="PF08534">
    <property type="entry name" value="Redoxin"/>
    <property type="match status" value="1"/>
</dbReference>
<comment type="caution">
    <text evidence="8">The sequence shown here is derived from an EMBL/GenBank/DDBJ whole genome shotgun (WGS) entry which is preliminary data.</text>
</comment>
<feature type="disulfide bond" description="Redox-active" evidence="6">
    <location>
        <begin position="60"/>
        <end position="94"/>
    </location>
</feature>
<keyword evidence="5 6" id="KW-0676">Redox-active center</keyword>
<comment type="subunit">
    <text evidence="6">Homodimer.</text>
</comment>
<keyword evidence="3 6" id="KW-0560">Oxidoreductase</keyword>
<accession>A0ABV5JRL1</accession>
<evidence type="ECO:0000256" key="2">
    <source>
        <dbReference type="ARBA" id="ARBA00022862"/>
    </source>
</evidence>
<dbReference type="InterPro" id="IPR013766">
    <property type="entry name" value="Thioredoxin_domain"/>
</dbReference>
<dbReference type="PROSITE" id="PS51352">
    <property type="entry name" value="THIOREDOXIN_2"/>
    <property type="match status" value="1"/>
</dbReference>
<comment type="function">
    <text evidence="6">Thiol-specific peroxidase that catalyzes the reduction of hydrogen peroxide and organic hydroperoxides to water and alcohols, respectively. Plays a role in cell protection against oxidative stress by detoxifying peroxides.</text>
</comment>
<dbReference type="InterPro" id="IPR018219">
    <property type="entry name" value="Tpx_CS"/>
</dbReference>
<proteinExistence type="inferred from homology"/>
<dbReference type="EC" id="1.11.1.24" evidence="6"/>
<name>A0ABV5JRL1_9ACTN</name>
<reference evidence="8 9" key="1">
    <citation type="submission" date="2024-09" db="EMBL/GenBank/DDBJ databases">
        <authorList>
            <person name="Sun Q."/>
            <person name="Mori K."/>
        </authorList>
    </citation>
    <scope>NUCLEOTIDE SEQUENCE [LARGE SCALE GENOMIC DNA]</scope>
    <source>
        <strain evidence="8 9">CCM 7659</strain>
    </source>
</reference>
<dbReference type="HAMAP" id="MF_00269">
    <property type="entry name" value="Tpx"/>
    <property type="match status" value="1"/>
</dbReference>
<dbReference type="RefSeq" id="WP_182633659.1">
    <property type="nucleotide sequence ID" value="NZ_JAALDM010000328.1"/>
</dbReference>
<keyword evidence="1 6" id="KW-0575">Peroxidase</keyword>
<dbReference type="PANTHER" id="PTHR43110">
    <property type="entry name" value="THIOL PEROXIDASE"/>
    <property type="match status" value="1"/>
</dbReference>
<evidence type="ECO:0000256" key="6">
    <source>
        <dbReference type="HAMAP-Rule" id="MF_00269"/>
    </source>
</evidence>
<comment type="miscellaneous">
    <text evidence="6">The active site is a conserved redox-active cysteine residue, the peroxidatic cysteine (C(P)), which makes the nucleophilic attack on the peroxide substrate. The peroxide oxidizes the C(P)-SH to cysteine sulfenic acid (C(P)-SOH), which then reacts with another cysteine residue, the resolving cysteine (C(R)), to form a disulfide bridge. The disulfide is subsequently reduced by an appropriate electron donor to complete the catalytic cycle. In this atypical 2-Cys peroxiredoxin, C(R) is present in the same subunit to form an intramolecular disulfide. The disulfide is subsequently reduced by thioredoxin.</text>
</comment>
<organism evidence="8 9">
    <name type="scientific">Dietzia aerolata</name>
    <dbReference type="NCBI Taxonomy" id="595984"/>
    <lineage>
        <taxon>Bacteria</taxon>
        <taxon>Bacillati</taxon>
        <taxon>Actinomycetota</taxon>
        <taxon>Actinomycetes</taxon>
        <taxon>Mycobacteriales</taxon>
        <taxon>Dietziaceae</taxon>
        <taxon>Dietzia</taxon>
    </lineage>
</organism>
<dbReference type="InterPro" id="IPR002065">
    <property type="entry name" value="TPX"/>
</dbReference>
<evidence type="ECO:0000313" key="9">
    <source>
        <dbReference type="Proteomes" id="UP001589700"/>
    </source>
</evidence>
<keyword evidence="9" id="KW-1185">Reference proteome</keyword>
<dbReference type="Proteomes" id="UP001589700">
    <property type="component" value="Unassembled WGS sequence"/>
</dbReference>
<evidence type="ECO:0000256" key="5">
    <source>
        <dbReference type="ARBA" id="ARBA00023284"/>
    </source>
</evidence>
<dbReference type="Gene3D" id="3.40.30.10">
    <property type="entry name" value="Glutaredoxin"/>
    <property type="match status" value="1"/>
</dbReference>
<evidence type="ECO:0000259" key="7">
    <source>
        <dbReference type="PROSITE" id="PS51352"/>
    </source>
</evidence>
<evidence type="ECO:0000256" key="4">
    <source>
        <dbReference type="ARBA" id="ARBA00023157"/>
    </source>
</evidence>
<dbReference type="InterPro" id="IPR013740">
    <property type="entry name" value="Redoxin"/>
</dbReference>
<dbReference type="InterPro" id="IPR036249">
    <property type="entry name" value="Thioredoxin-like_sf"/>
</dbReference>
<dbReference type="SUPFAM" id="SSF52833">
    <property type="entry name" value="Thioredoxin-like"/>
    <property type="match status" value="1"/>
</dbReference>
<dbReference type="GO" id="GO:0004601">
    <property type="term" value="F:peroxidase activity"/>
    <property type="evidence" value="ECO:0007669"/>
    <property type="project" value="UniProtKB-KW"/>
</dbReference>
<comment type="similarity">
    <text evidence="6">Belongs to the peroxiredoxin family. Tpx subfamily.</text>
</comment>
<evidence type="ECO:0000256" key="1">
    <source>
        <dbReference type="ARBA" id="ARBA00022559"/>
    </source>
</evidence>
<keyword evidence="2 6" id="KW-0049">Antioxidant</keyword>